<protein>
    <submittedName>
        <fullName evidence="1">ABC transporter permease</fullName>
    </submittedName>
</protein>
<organism evidence="1 2">
    <name type="scientific">Sporanaerobium hydrogeniformans</name>
    <dbReference type="NCBI Taxonomy" id="3072179"/>
    <lineage>
        <taxon>Bacteria</taxon>
        <taxon>Bacillati</taxon>
        <taxon>Bacillota</taxon>
        <taxon>Clostridia</taxon>
        <taxon>Lachnospirales</taxon>
        <taxon>Lachnospiraceae</taxon>
        <taxon>Sporanaerobium</taxon>
    </lineage>
</organism>
<gene>
    <name evidence="1" type="ORF">CS063_06020</name>
</gene>
<keyword evidence="2" id="KW-1185">Reference proteome</keyword>
<reference evidence="1" key="1">
    <citation type="submission" date="2017-10" db="EMBL/GenBank/DDBJ databases">
        <title>Genome sequence of cellulolytic Lachnospiraceae bacterium XHS1971 isolated from hotspring sediment.</title>
        <authorList>
            <person name="Vasudevan G."/>
            <person name="Joshi A.J."/>
            <person name="Hivarkar S."/>
            <person name="Lanjekar V.B."/>
            <person name="Dhakephalkar P.K."/>
            <person name="Dagar S."/>
        </authorList>
    </citation>
    <scope>NUCLEOTIDE SEQUENCE</scope>
    <source>
        <strain evidence="1">XHS1971</strain>
    </source>
</reference>
<dbReference type="EMBL" id="PEDL01000004">
    <property type="protein sequence ID" value="PHV71246.1"/>
    <property type="molecule type" value="Genomic_DNA"/>
</dbReference>
<sequence length="264" mass="28665">MRRYKLDAMGVVLPTVLVCIWFIASASGALPAYKLPSPQRLIMVLIDFATGTLNITPYSGTLLSHLLCSLRRVLSGFTLATLMGISLGFLTGRVSLFQRLVDPFLNMLRAIPGIGWLPVAIVWFGVGEGNTLFLISLAAFFPIYMNTAHGAKEVPVLILRAGRMMGARGLNLFATVIFPAAFPQVAVGLRLGLGVSWAYLVLGEVTGVSMGLGAVMSDGRMLGHVDIVLATMLVIAIMSKATDRLLLYLCKKISPQLRKRREER</sequence>
<proteinExistence type="predicted"/>
<dbReference type="Proteomes" id="UP000224460">
    <property type="component" value="Unassembled WGS sequence"/>
</dbReference>
<comment type="caution">
    <text evidence="1">The sequence shown here is derived from an EMBL/GenBank/DDBJ whole genome shotgun (WGS) entry which is preliminary data.</text>
</comment>
<accession>A0AC61DEW5</accession>
<evidence type="ECO:0000313" key="2">
    <source>
        <dbReference type="Proteomes" id="UP000224460"/>
    </source>
</evidence>
<evidence type="ECO:0000313" key="1">
    <source>
        <dbReference type="EMBL" id="PHV71246.1"/>
    </source>
</evidence>
<name>A0AC61DEW5_9FIRM</name>